<keyword evidence="2" id="KW-1185">Reference proteome</keyword>
<dbReference type="GeneID" id="34518834"/>
<name>W6MGW0_9ASCO</name>
<reference evidence="1" key="1">
    <citation type="submission" date="2013-12" db="EMBL/GenBank/DDBJ databases">
        <authorList>
            <person name="Genoscope - CEA"/>
        </authorList>
    </citation>
    <scope>NUCLEOTIDE SEQUENCE</scope>
    <source>
        <strain evidence="1">CBS 1993</strain>
    </source>
</reference>
<evidence type="ECO:0000313" key="1">
    <source>
        <dbReference type="EMBL" id="CDK25434.1"/>
    </source>
</evidence>
<accession>W6MGW0</accession>
<organism evidence="1 2">
    <name type="scientific">Kuraishia capsulata CBS 1993</name>
    <dbReference type="NCBI Taxonomy" id="1382522"/>
    <lineage>
        <taxon>Eukaryota</taxon>
        <taxon>Fungi</taxon>
        <taxon>Dikarya</taxon>
        <taxon>Ascomycota</taxon>
        <taxon>Saccharomycotina</taxon>
        <taxon>Pichiomycetes</taxon>
        <taxon>Pichiales</taxon>
        <taxon>Pichiaceae</taxon>
        <taxon>Kuraishia</taxon>
    </lineage>
</organism>
<dbReference type="RefSeq" id="XP_022457446.1">
    <property type="nucleotide sequence ID" value="XM_022603579.1"/>
</dbReference>
<reference evidence="1" key="2">
    <citation type="submission" date="2014-02" db="EMBL/GenBank/DDBJ databases">
        <title>Complete DNA sequence of /Kuraishia capsulata/ illustrates novel genomic features among budding yeasts (/Saccharomycotina/).</title>
        <authorList>
            <person name="Morales L."/>
            <person name="Noel B."/>
            <person name="Porcel B."/>
            <person name="Marcet-Houben M."/>
            <person name="Hullo M-F."/>
            <person name="Sacerdot C."/>
            <person name="Tekaia F."/>
            <person name="Leh-Louis V."/>
            <person name="Despons L."/>
            <person name="Khanna V."/>
            <person name="Aury J-M."/>
            <person name="Barbe V."/>
            <person name="Couloux A."/>
            <person name="Labadie K."/>
            <person name="Pelletier E."/>
            <person name="Souciet J-L."/>
            <person name="Boekhout T."/>
            <person name="Gabaldon T."/>
            <person name="Wincker P."/>
            <person name="Dujon B."/>
        </authorList>
    </citation>
    <scope>NUCLEOTIDE SEQUENCE</scope>
    <source>
        <strain evidence="1">CBS 1993</strain>
    </source>
</reference>
<protein>
    <submittedName>
        <fullName evidence="1">Uncharacterized protein</fullName>
    </submittedName>
</protein>
<dbReference type="HOGENOM" id="CLU_2333896_0_0_1"/>
<gene>
    <name evidence="1" type="ORF">KUCA_T00001404001</name>
</gene>
<dbReference type="EMBL" id="HG793126">
    <property type="protein sequence ID" value="CDK25434.1"/>
    <property type="molecule type" value="Genomic_DNA"/>
</dbReference>
<dbReference type="Proteomes" id="UP000019384">
    <property type="component" value="Unassembled WGS sequence"/>
</dbReference>
<proteinExistence type="predicted"/>
<dbReference type="AlphaFoldDB" id="W6MGW0"/>
<evidence type="ECO:0000313" key="2">
    <source>
        <dbReference type="Proteomes" id="UP000019384"/>
    </source>
</evidence>
<sequence>MACPPCYNRILFFRVFVFCSTRCRVLLEPFFKYIRPSVLVNSFRFLLLIHRSRKARFQREIKTRSALLSLVDARYSRPVQQQRQHVVEVKLWITLWRA</sequence>